<dbReference type="Pfam" id="PF02608">
    <property type="entry name" value="Bmp"/>
    <property type="match status" value="1"/>
</dbReference>
<organism evidence="3">
    <name type="scientific">hydrothermal vent metagenome</name>
    <dbReference type="NCBI Taxonomy" id="652676"/>
    <lineage>
        <taxon>unclassified sequences</taxon>
        <taxon>metagenomes</taxon>
        <taxon>ecological metagenomes</taxon>
    </lineage>
</organism>
<protein>
    <submittedName>
        <fullName evidence="3">Nucleoside ABC transporter, periplasmic nucleoside-binding protein</fullName>
    </submittedName>
</protein>
<dbReference type="Gene3D" id="3.40.50.2300">
    <property type="match status" value="2"/>
</dbReference>
<feature type="domain" description="ABC transporter substrate-binding protein PnrA-like" evidence="2">
    <location>
        <begin position="51"/>
        <end position="328"/>
    </location>
</feature>
<dbReference type="PANTHER" id="PTHR43208:SF1">
    <property type="entry name" value="ABC TRANSPORTER SUBSTRATE-BINDING PROTEIN"/>
    <property type="match status" value="1"/>
</dbReference>
<dbReference type="GO" id="GO:0005886">
    <property type="term" value="C:plasma membrane"/>
    <property type="evidence" value="ECO:0007669"/>
    <property type="project" value="InterPro"/>
</dbReference>
<dbReference type="CDD" id="cd19963">
    <property type="entry name" value="PBP1_BMP-like"/>
    <property type="match status" value="1"/>
</dbReference>
<dbReference type="AlphaFoldDB" id="A0A3B0SP24"/>
<accession>A0A3B0SP24</accession>
<evidence type="ECO:0000256" key="1">
    <source>
        <dbReference type="ARBA" id="ARBA00022729"/>
    </source>
</evidence>
<dbReference type="EMBL" id="UOEI01000513">
    <property type="protein sequence ID" value="VAW07218.1"/>
    <property type="molecule type" value="Genomic_DNA"/>
</dbReference>
<keyword evidence="1" id="KW-0732">Signal</keyword>
<sequence>MAFKRWRLFATLMVVIAMVAAACSSGGDSEGSEPAETTTTTAASEPAEVLKIAFVHVGPVADKGWSWAHDQGAKYVKAQLGDAVDITTLESIPEGSDAQRVFEDLAAAGNKLIFGTSFGYMDPMLAAAENFPDVAFMHATGFKTSENMGNYFGAAEEARYLSGMAAGAATETNLIGYVAAFPIPEVLRGINAFTLGAREVNPDVEVQVVWTSTWFDPPKEGTAAESLLDAGADVIAMHQDSAAPGQAAEAAGAKWVGYNTDMTEFAPTAWLTAAIWDWGPFYLAQAKAVMDGTWKAESVYGNMADGMVALAPFGESVSEDLQALILEREDEIKEGTFSVFSDPIVDQDGNERALGDIFTMDFFVQGVIGSPTG</sequence>
<name>A0A3B0SP24_9ZZZZ</name>
<evidence type="ECO:0000259" key="2">
    <source>
        <dbReference type="Pfam" id="PF02608"/>
    </source>
</evidence>
<dbReference type="PROSITE" id="PS51257">
    <property type="entry name" value="PROKAR_LIPOPROTEIN"/>
    <property type="match status" value="1"/>
</dbReference>
<proteinExistence type="predicted"/>
<evidence type="ECO:0000313" key="3">
    <source>
        <dbReference type="EMBL" id="VAW07218.1"/>
    </source>
</evidence>
<dbReference type="InterPro" id="IPR052910">
    <property type="entry name" value="ABC-Purine-Binding"/>
</dbReference>
<reference evidence="3" key="1">
    <citation type="submission" date="2018-06" db="EMBL/GenBank/DDBJ databases">
        <authorList>
            <person name="Zhirakovskaya E."/>
        </authorList>
    </citation>
    <scope>NUCLEOTIDE SEQUENCE</scope>
</reference>
<dbReference type="InterPro" id="IPR003760">
    <property type="entry name" value="PnrA-like"/>
</dbReference>
<dbReference type="PANTHER" id="PTHR43208">
    <property type="entry name" value="ABC TRANSPORTER SUBSTRATE-BINDING PROTEIN"/>
    <property type="match status" value="1"/>
</dbReference>
<gene>
    <name evidence="3" type="ORF">MNBD_ACTINO01-2400</name>
</gene>